<evidence type="ECO:0000313" key="2">
    <source>
        <dbReference type="EMBL" id="CAE7903438.1"/>
    </source>
</evidence>
<dbReference type="EMBL" id="CAJNJA010071276">
    <property type="protein sequence ID" value="CAE7903438.1"/>
    <property type="molecule type" value="Genomic_DNA"/>
</dbReference>
<keyword evidence="3" id="KW-1185">Reference proteome</keyword>
<proteinExistence type="predicted"/>
<name>A0A813BFQ3_9DINO</name>
<organism evidence="2 3">
    <name type="scientific">Symbiodinium necroappetens</name>
    <dbReference type="NCBI Taxonomy" id="1628268"/>
    <lineage>
        <taxon>Eukaryota</taxon>
        <taxon>Sar</taxon>
        <taxon>Alveolata</taxon>
        <taxon>Dinophyceae</taxon>
        <taxon>Suessiales</taxon>
        <taxon>Symbiodiniaceae</taxon>
        <taxon>Symbiodinium</taxon>
    </lineage>
</organism>
<feature type="region of interest" description="Disordered" evidence="1">
    <location>
        <begin position="259"/>
        <end position="282"/>
    </location>
</feature>
<gene>
    <name evidence="2" type="primary">HET-E1</name>
    <name evidence="2" type="ORF">SNEC2469_LOCUS30508</name>
</gene>
<accession>A0A813BFQ3</accession>
<feature type="compositionally biased region" description="Low complexity" evidence="1">
    <location>
        <begin position="318"/>
        <end position="334"/>
    </location>
</feature>
<comment type="caution">
    <text evidence="2">The sequence shown here is derived from an EMBL/GenBank/DDBJ whole genome shotgun (WGS) entry which is preliminary data.</text>
</comment>
<feature type="compositionally biased region" description="Polar residues" evidence="1">
    <location>
        <begin position="357"/>
        <end position="366"/>
    </location>
</feature>
<dbReference type="Proteomes" id="UP000601435">
    <property type="component" value="Unassembled WGS sequence"/>
</dbReference>
<feature type="region of interest" description="Disordered" evidence="1">
    <location>
        <begin position="312"/>
        <end position="413"/>
    </location>
</feature>
<evidence type="ECO:0000313" key="3">
    <source>
        <dbReference type="Proteomes" id="UP000601435"/>
    </source>
</evidence>
<sequence>MRLHVLQTQGIPPNSILSVKSGSSRRQQLIPCQAPFKLEQPPVPVELDVLTCRAKGHEVCSPGPCEKLLKVPMSNGGKSMSVTFRVRKVDGEEDESCHTPKLSRKDKESAIEAYLVKHDLHSFMKEVFQGLTAEQPEDPFLYIGRCLQAAAARDVGSKAEPPEPPSVAFQESGPVLKAASRPIAREQQACTMQRLRRKARDALSKGYLDGRLHSTLCSLPEEHEAELLLQTREPGTAQAQHLRAEANVQLRSCEEPAAASGHPVIAAQRHSSAEAALSPEQRLRRKARDALSKGYLDGRLQSALRGFADESEADALDAEPSVPAAPTVTPAQPSHAAADAKPPLSAEPGVAPAATVSPVQQHSTQADAKPPLSAEPGVAPAATVSSEVLRPSSPSPAVAPSPEQALQSGQVAPFSARPAASAWVLTDAEGDDTHIETPRLSRFAPSTFRRKPSAHSESSVVSEDLLDFMPDRSSWLLNENKDLQSPAVQASVASRWSHRSLAAEKHALQAMLAEFTPRMSDFIPSSKDLPCKRSSELLHLRPDERPSANDFTLDQVADPDLQAFVPLPHDPGRSGVLTNRPPRELLWSEGSSDGVATPRLTQFMPCYPGVRS</sequence>
<protein>
    <submittedName>
        <fullName evidence="2">HET-E1 protein</fullName>
    </submittedName>
</protein>
<reference evidence="2" key="1">
    <citation type="submission" date="2021-02" db="EMBL/GenBank/DDBJ databases">
        <authorList>
            <person name="Dougan E. K."/>
            <person name="Rhodes N."/>
            <person name="Thang M."/>
            <person name="Chan C."/>
        </authorList>
    </citation>
    <scope>NUCLEOTIDE SEQUENCE</scope>
</reference>
<dbReference type="AlphaFoldDB" id="A0A813BFQ3"/>
<evidence type="ECO:0000256" key="1">
    <source>
        <dbReference type="SAM" id="MobiDB-lite"/>
    </source>
</evidence>
<dbReference type="OrthoDB" id="429445at2759"/>